<comment type="caution">
    <text evidence="3">The sequence shown here is derived from an EMBL/GenBank/DDBJ whole genome shotgun (WGS) entry which is preliminary data.</text>
</comment>
<feature type="transmembrane region" description="Helical" evidence="2">
    <location>
        <begin position="83"/>
        <end position="109"/>
    </location>
</feature>
<evidence type="ECO:0000313" key="3">
    <source>
        <dbReference type="EMBL" id="KAK5992849.1"/>
    </source>
</evidence>
<gene>
    <name evidence="3" type="ORF">PT974_06271</name>
</gene>
<sequence length="259" mass="28158">MPQTAAGDPATRALRLISITTWVPSLALSIAHGVLSRSPYPSSGIIPHTVSAILAICVLRIPPDSDSDSDTESAADETHKPSLLARILHPFLVFLLDIAIAAGCVWVLVKTWLQDGQSNQLSMLAAYSTVPLMANFTANAGSGIHSLYNGLAISGIVQWIAWRAVPAECPNCHHHLRPSSLPEVPWLKRSKRRESYAPVLVQDDQERYHDESDNEESSADSPRQSGSEGVRNKRKNSKGKSTPFPPNPDLPWGASARVY</sequence>
<protein>
    <submittedName>
        <fullName evidence="3">Uncharacterized protein</fullName>
    </submittedName>
</protein>
<evidence type="ECO:0000313" key="4">
    <source>
        <dbReference type="Proteomes" id="UP001338125"/>
    </source>
</evidence>
<reference evidence="3 4" key="1">
    <citation type="submission" date="2024-01" db="EMBL/GenBank/DDBJ databases">
        <title>Complete genome of Cladobotryum mycophilum ATHUM6906.</title>
        <authorList>
            <person name="Christinaki A.C."/>
            <person name="Myridakis A.I."/>
            <person name="Kouvelis V.N."/>
        </authorList>
    </citation>
    <scope>NUCLEOTIDE SEQUENCE [LARGE SCALE GENOMIC DNA]</scope>
    <source>
        <strain evidence="3 4">ATHUM6906</strain>
    </source>
</reference>
<proteinExistence type="predicted"/>
<keyword evidence="4" id="KW-1185">Reference proteome</keyword>
<keyword evidence="2" id="KW-1133">Transmembrane helix</keyword>
<name>A0ABR0SL46_9HYPO</name>
<feature type="region of interest" description="Disordered" evidence="1">
    <location>
        <begin position="198"/>
        <end position="259"/>
    </location>
</feature>
<feature type="transmembrane region" description="Helical" evidence="2">
    <location>
        <begin position="12"/>
        <end position="33"/>
    </location>
</feature>
<accession>A0ABR0SL46</accession>
<keyword evidence="2" id="KW-0812">Transmembrane</keyword>
<evidence type="ECO:0000256" key="1">
    <source>
        <dbReference type="SAM" id="MobiDB-lite"/>
    </source>
</evidence>
<keyword evidence="2" id="KW-0472">Membrane</keyword>
<dbReference type="Proteomes" id="UP001338125">
    <property type="component" value="Unassembled WGS sequence"/>
</dbReference>
<evidence type="ECO:0000256" key="2">
    <source>
        <dbReference type="SAM" id="Phobius"/>
    </source>
</evidence>
<dbReference type="EMBL" id="JAVFKD010000012">
    <property type="protein sequence ID" value="KAK5992849.1"/>
    <property type="molecule type" value="Genomic_DNA"/>
</dbReference>
<organism evidence="3 4">
    <name type="scientific">Cladobotryum mycophilum</name>
    <dbReference type="NCBI Taxonomy" id="491253"/>
    <lineage>
        <taxon>Eukaryota</taxon>
        <taxon>Fungi</taxon>
        <taxon>Dikarya</taxon>
        <taxon>Ascomycota</taxon>
        <taxon>Pezizomycotina</taxon>
        <taxon>Sordariomycetes</taxon>
        <taxon>Hypocreomycetidae</taxon>
        <taxon>Hypocreales</taxon>
        <taxon>Hypocreaceae</taxon>
        <taxon>Cladobotryum</taxon>
    </lineage>
</organism>